<dbReference type="PROSITE" id="PS50969">
    <property type="entry name" value="FCP1"/>
    <property type="match status" value="1"/>
</dbReference>
<dbReference type="OMA" id="RIWGFFM"/>
<feature type="compositionally biased region" description="Polar residues" evidence="9">
    <location>
        <begin position="1"/>
        <end position="17"/>
    </location>
</feature>
<dbReference type="PANTHER" id="PTHR12210">
    <property type="entry name" value="DULLARD PROTEIN PHOSPHATASE"/>
    <property type="match status" value="1"/>
</dbReference>
<evidence type="ECO:0000256" key="7">
    <source>
        <dbReference type="ARBA" id="ARBA00047761"/>
    </source>
</evidence>
<comment type="catalytic activity">
    <reaction evidence="8">
        <text>O-phospho-L-threonyl-[protein] + H2O = L-threonyl-[protein] + phosphate</text>
        <dbReference type="Rhea" id="RHEA:47004"/>
        <dbReference type="Rhea" id="RHEA-COMP:11060"/>
        <dbReference type="Rhea" id="RHEA-COMP:11605"/>
        <dbReference type="ChEBI" id="CHEBI:15377"/>
        <dbReference type="ChEBI" id="CHEBI:30013"/>
        <dbReference type="ChEBI" id="CHEBI:43474"/>
        <dbReference type="ChEBI" id="CHEBI:61977"/>
        <dbReference type="EC" id="3.1.3.16"/>
    </reaction>
</comment>
<evidence type="ECO:0000256" key="2">
    <source>
        <dbReference type="ARBA" id="ARBA00013081"/>
    </source>
</evidence>
<dbReference type="Pfam" id="PF03031">
    <property type="entry name" value="NIF"/>
    <property type="match status" value="1"/>
</dbReference>
<keyword evidence="3" id="KW-0479">Metal-binding</keyword>
<dbReference type="InParanoid" id="F2U3S9"/>
<dbReference type="OrthoDB" id="277011at2759"/>
<comment type="cofactor">
    <cofactor evidence="1">
        <name>Mg(2+)</name>
        <dbReference type="ChEBI" id="CHEBI:18420"/>
    </cofactor>
</comment>
<evidence type="ECO:0000259" key="10">
    <source>
        <dbReference type="PROSITE" id="PS50969"/>
    </source>
</evidence>
<proteinExistence type="predicted"/>
<name>F2U3S9_SALR5</name>
<dbReference type="EC" id="3.1.3.16" evidence="2"/>
<dbReference type="SMART" id="SM00577">
    <property type="entry name" value="CPDc"/>
    <property type="match status" value="1"/>
</dbReference>
<protein>
    <recommendedName>
        <fullName evidence="2">protein-serine/threonine phosphatase</fullName>
        <ecNumber evidence="2">3.1.3.16</ecNumber>
    </recommendedName>
</protein>
<dbReference type="GO" id="GO:0046872">
    <property type="term" value="F:metal ion binding"/>
    <property type="evidence" value="ECO:0007669"/>
    <property type="project" value="UniProtKB-KW"/>
</dbReference>
<dbReference type="Gene3D" id="3.40.50.1000">
    <property type="entry name" value="HAD superfamily/HAD-like"/>
    <property type="match status" value="1"/>
</dbReference>
<dbReference type="GO" id="GO:0004722">
    <property type="term" value="F:protein serine/threonine phosphatase activity"/>
    <property type="evidence" value="ECO:0007669"/>
    <property type="project" value="UniProtKB-EC"/>
</dbReference>
<dbReference type="eggNOG" id="KOG1605">
    <property type="taxonomic scope" value="Eukaryota"/>
</dbReference>
<feature type="domain" description="FCP1 homology" evidence="10">
    <location>
        <begin position="78"/>
        <end position="236"/>
    </location>
</feature>
<evidence type="ECO:0000256" key="8">
    <source>
        <dbReference type="ARBA" id="ARBA00048336"/>
    </source>
</evidence>
<dbReference type="FunCoup" id="F2U3S9">
    <property type="interactions" value="1170"/>
</dbReference>
<feature type="region of interest" description="Disordered" evidence="9">
    <location>
        <begin position="1"/>
        <end position="28"/>
    </location>
</feature>
<evidence type="ECO:0000313" key="12">
    <source>
        <dbReference type="Proteomes" id="UP000007799"/>
    </source>
</evidence>
<evidence type="ECO:0000256" key="1">
    <source>
        <dbReference type="ARBA" id="ARBA00001946"/>
    </source>
</evidence>
<evidence type="ECO:0000256" key="9">
    <source>
        <dbReference type="SAM" id="MobiDB-lite"/>
    </source>
</evidence>
<comment type="catalytic activity">
    <reaction evidence="7">
        <text>O-phospho-L-seryl-[protein] + H2O = L-seryl-[protein] + phosphate</text>
        <dbReference type="Rhea" id="RHEA:20629"/>
        <dbReference type="Rhea" id="RHEA-COMP:9863"/>
        <dbReference type="Rhea" id="RHEA-COMP:11604"/>
        <dbReference type="ChEBI" id="CHEBI:15377"/>
        <dbReference type="ChEBI" id="CHEBI:29999"/>
        <dbReference type="ChEBI" id="CHEBI:43474"/>
        <dbReference type="ChEBI" id="CHEBI:83421"/>
        <dbReference type="EC" id="3.1.3.16"/>
    </reaction>
</comment>
<dbReference type="AlphaFoldDB" id="F2U3S9"/>
<dbReference type="CDD" id="cd07521">
    <property type="entry name" value="HAD_FCP1-like"/>
    <property type="match status" value="1"/>
</dbReference>
<gene>
    <name evidence="11" type="ORF">PTSG_02943</name>
</gene>
<keyword evidence="12" id="KW-1185">Reference proteome</keyword>
<evidence type="ECO:0000313" key="11">
    <source>
        <dbReference type="EMBL" id="EGD82273.1"/>
    </source>
</evidence>
<dbReference type="GeneID" id="16077041"/>
<reference evidence="11" key="1">
    <citation type="submission" date="2009-08" db="EMBL/GenBank/DDBJ databases">
        <title>Annotation of Salpingoeca rosetta.</title>
        <authorList>
            <consortium name="The Broad Institute Genome Sequencing Platform"/>
            <person name="Russ C."/>
            <person name="Cuomo C."/>
            <person name="Burger G."/>
            <person name="Gray M.W."/>
            <person name="Holland P.W.H."/>
            <person name="King N."/>
            <person name="Lang F.B.F."/>
            <person name="Roger A.J."/>
            <person name="Ruiz-Trillo I."/>
            <person name="Young S.K."/>
            <person name="Zeng Q."/>
            <person name="Gargeya S."/>
            <person name="Alvarado L."/>
            <person name="Berlin A."/>
            <person name="Chapman S.B."/>
            <person name="Chen Z."/>
            <person name="Freedman E."/>
            <person name="Gellesch M."/>
            <person name="Goldberg J."/>
            <person name="Griggs A."/>
            <person name="Gujja S."/>
            <person name="Heilman E."/>
            <person name="Heiman D."/>
            <person name="Howarth C."/>
            <person name="Mehta T."/>
            <person name="Neiman D."/>
            <person name="Pearson M."/>
            <person name="Roberts A."/>
            <person name="Saif S."/>
            <person name="Shea T."/>
            <person name="Shenoy N."/>
            <person name="Sisk P."/>
            <person name="Stolte C."/>
            <person name="Sykes S."/>
            <person name="White J."/>
            <person name="Yandava C."/>
            <person name="Haas B."/>
            <person name="Nusbaum C."/>
            <person name="Birren B."/>
        </authorList>
    </citation>
    <scope>NUCLEOTIDE SEQUENCE [LARGE SCALE GENOMIC DNA]</scope>
    <source>
        <strain evidence="11">ATCC 50818</strain>
    </source>
</reference>
<dbReference type="EMBL" id="GL832960">
    <property type="protein sequence ID" value="EGD82273.1"/>
    <property type="molecule type" value="Genomic_DNA"/>
</dbReference>
<dbReference type="Proteomes" id="UP000007799">
    <property type="component" value="Unassembled WGS sequence"/>
</dbReference>
<organism evidence="12">
    <name type="scientific">Salpingoeca rosetta (strain ATCC 50818 / BSB-021)</name>
    <dbReference type="NCBI Taxonomy" id="946362"/>
    <lineage>
        <taxon>Eukaryota</taxon>
        <taxon>Choanoflagellata</taxon>
        <taxon>Craspedida</taxon>
        <taxon>Salpingoecidae</taxon>
        <taxon>Salpingoeca</taxon>
    </lineage>
</organism>
<dbReference type="FunFam" id="3.40.50.1000:FF:000192">
    <property type="entry name" value="CTD small phosphatase-like protein"/>
    <property type="match status" value="1"/>
</dbReference>
<keyword evidence="6" id="KW-0904">Protein phosphatase</keyword>
<dbReference type="InterPro" id="IPR050365">
    <property type="entry name" value="TIM50"/>
</dbReference>
<dbReference type="InterPro" id="IPR023214">
    <property type="entry name" value="HAD_sf"/>
</dbReference>
<dbReference type="RefSeq" id="XP_004996456.1">
    <property type="nucleotide sequence ID" value="XM_004996399.1"/>
</dbReference>
<evidence type="ECO:0000256" key="5">
    <source>
        <dbReference type="ARBA" id="ARBA00022842"/>
    </source>
</evidence>
<evidence type="ECO:0000256" key="4">
    <source>
        <dbReference type="ARBA" id="ARBA00022801"/>
    </source>
</evidence>
<dbReference type="NCBIfam" id="TIGR02251">
    <property type="entry name" value="HIF-SF_euk"/>
    <property type="match status" value="1"/>
</dbReference>
<keyword evidence="5" id="KW-0460">Magnesium</keyword>
<keyword evidence="4" id="KW-0378">Hydrolase</keyword>
<dbReference type="InterPro" id="IPR036412">
    <property type="entry name" value="HAD-like_sf"/>
</dbReference>
<evidence type="ECO:0000256" key="6">
    <source>
        <dbReference type="ARBA" id="ARBA00022912"/>
    </source>
</evidence>
<dbReference type="InterPro" id="IPR011948">
    <property type="entry name" value="Dullard_phosphatase"/>
</dbReference>
<evidence type="ECO:0000256" key="3">
    <source>
        <dbReference type="ARBA" id="ARBA00022723"/>
    </source>
</evidence>
<dbReference type="SUPFAM" id="SSF56784">
    <property type="entry name" value="HAD-like"/>
    <property type="match status" value="1"/>
</dbReference>
<sequence>MAENLVTQVDQNGQTTPIIPVDEDEDSQQSTSCFCGFLFSRCRRKRHNAPEAPRPMVTWQPPVHRDPGHNLLPEPGSPHTNRKCLVLDLDETLVHSSFKPVDNADFVIPIEIDGIQHRVYVLKRPHVDEFLRVVGGLFEVVLFTASLSKYADPVADLLDPGSAIAHRLFREHCVMSHGVFIKDLSRLGRNVDETIIVDNAPASYAYHPNNAVAIQTWIDDPTDTALRDLIPFFEEVAEADDIYSLLRTLTF</sequence>
<dbReference type="STRING" id="946362.F2U3S9"/>
<accession>F2U3S9</accession>
<dbReference type="KEGG" id="sre:PTSG_02943"/>
<dbReference type="InterPro" id="IPR004274">
    <property type="entry name" value="FCP1_dom"/>
</dbReference>